<organism evidence="4 5">
    <name type="scientific">Dendronalium phyllosphericum CENA369</name>
    <dbReference type="NCBI Taxonomy" id="1725256"/>
    <lineage>
        <taxon>Bacteria</taxon>
        <taxon>Bacillati</taxon>
        <taxon>Cyanobacteriota</taxon>
        <taxon>Cyanophyceae</taxon>
        <taxon>Nostocales</taxon>
        <taxon>Nostocaceae</taxon>
        <taxon>Dendronalium</taxon>
        <taxon>Dendronalium phyllosphericum</taxon>
    </lineage>
</organism>
<evidence type="ECO:0000259" key="3">
    <source>
        <dbReference type="Pfam" id="PF03061"/>
    </source>
</evidence>
<dbReference type="InterPro" id="IPR006684">
    <property type="entry name" value="YbgC/YbaW"/>
</dbReference>
<dbReference type="Gene3D" id="3.10.129.10">
    <property type="entry name" value="Hotdog Thioesterase"/>
    <property type="match status" value="1"/>
</dbReference>
<proteinExistence type="inferred from homology"/>
<dbReference type="Proteomes" id="UP000662314">
    <property type="component" value="Unassembled WGS sequence"/>
</dbReference>
<dbReference type="EMBL" id="JAECZA010000299">
    <property type="protein sequence ID" value="MBH8577897.1"/>
    <property type="molecule type" value="Genomic_DNA"/>
</dbReference>
<evidence type="ECO:0000256" key="2">
    <source>
        <dbReference type="ARBA" id="ARBA00022801"/>
    </source>
</evidence>
<dbReference type="GO" id="GO:0047617">
    <property type="term" value="F:fatty acyl-CoA hydrolase activity"/>
    <property type="evidence" value="ECO:0007669"/>
    <property type="project" value="TreeGrafter"/>
</dbReference>
<dbReference type="RefSeq" id="WP_214436577.1">
    <property type="nucleotide sequence ID" value="NZ_CAWPUQ010000236.1"/>
</dbReference>
<dbReference type="PANTHER" id="PTHR31793">
    <property type="entry name" value="4-HYDROXYBENZOYL-COA THIOESTERASE FAMILY MEMBER"/>
    <property type="match status" value="1"/>
</dbReference>
<accession>A0A8J7LHA5</accession>
<reference evidence="4 5" key="1">
    <citation type="journal article" date="2021" name="Int. J. Syst. Evol. Microbiol.">
        <title>Amazonocrinis nigriterrae gen. nov., sp. nov., Atlanticothrix silvestris gen. nov., sp. nov. and Dendronalium phyllosphericum gen. nov., sp. nov., nostocacean cyanobacteria from Brazilian environments.</title>
        <authorList>
            <person name="Alvarenga D.O."/>
            <person name="Andreote A.P.D."/>
            <person name="Branco L.H.Z."/>
            <person name="Delbaje E."/>
            <person name="Cruz R.B."/>
            <person name="Varani A.M."/>
            <person name="Fiore M.F."/>
        </authorList>
    </citation>
    <scope>NUCLEOTIDE SEQUENCE [LARGE SCALE GENOMIC DNA]</scope>
    <source>
        <strain evidence="4 5">CENA369</strain>
    </source>
</reference>
<feature type="domain" description="Thioesterase" evidence="3">
    <location>
        <begin position="44"/>
        <end position="124"/>
    </location>
</feature>
<dbReference type="InterPro" id="IPR029069">
    <property type="entry name" value="HotDog_dom_sf"/>
</dbReference>
<dbReference type="SUPFAM" id="SSF54637">
    <property type="entry name" value="Thioesterase/thiol ester dehydrase-isomerase"/>
    <property type="match status" value="1"/>
</dbReference>
<dbReference type="Pfam" id="PF03061">
    <property type="entry name" value="4HBT"/>
    <property type="match status" value="1"/>
</dbReference>
<gene>
    <name evidence="4" type="ORF">I8752_34045</name>
</gene>
<dbReference type="InterPro" id="IPR006683">
    <property type="entry name" value="Thioestr_dom"/>
</dbReference>
<evidence type="ECO:0000256" key="1">
    <source>
        <dbReference type="ARBA" id="ARBA00005953"/>
    </source>
</evidence>
<keyword evidence="5" id="KW-1185">Reference proteome</keyword>
<dbReference type="CDD" id="cd00586">
    <property type="entry name" value="4HBT"/>
    <property type="match status" value="1"/>
</dbReference>
<keyword evidence="2" id="KW-0378">Hydrolase</keyword>
<evidence type="ECO:0000313" key="4">
    <source>
        <dbReference type="EMBL" id="MBH8577897.1"/>
    </source>
</evidence>
<dbReference type="AlphaFoldDB" id="A0A8J7LHA5"/>
<comment type="caution">
    <text evidence="4">The sequence shown here is derived from an EMBL/GenBank/DDBJ whole genome shotgun (WGS) entry which is preliminary data.</text>
</comment>
<sequence length="166" mass="18712">MSEEQTSPVQLPPTSAIDIPSNQTFEGWFEYPVRVQPHHTDYAGIAWHGVYLAWMEEARVECLRSIGIEFADLVVLGCDLPVVELSVRYHRSIQLGMPVVVKTRMTEVTGVRINWDYALVSPDVQQLYATAKVTLVALDRERGKIMRQLPANVKDALAKVSALYKN</sequence>
<name>A0A8J7LHA5_9NOST</name>
<dbReference type="InterPro" id="IPR050563">
    <property type="entry name" value="4-hydroxybenzoyl-CoA_TE"/>
</dbReference>
<dbReference type="PANTHER" id="PTHR31793:SF37">
    <property type="entry name" value="ACYL-COA THIOESTER HYDROLASE YBGC"/>
    <property type="match status" value="1"/>
</dbReference>
<comment type="similarity">
    <text evidence="1">Belongs to the 4-hydroxybenzoyl-CoA thioesterase family.</text>
</comment>
<evidence type="ECO:0000313" key="5">
    <source>
        <dbReference type="Proteomes" id="UP000662314"/>
    </source>
</evidence>
<dbReference type="PIRSF" id="PIRSF003230">
    <property type="entry name" value="YbgC"/>
    <property type="match status" value="1"/>
</dbReference>
<protein>
    <submittedName>
        <fullName evidence="4">Acyl-CoA thioesterase</fullName>
    </submittedName>
</protein>